<reference evidence="2" key="1">
    <citation type="submission" date="2017-01" db="EMBL/GenBank/DDBJ databases">
        <authorList>
            <person name="Assis F.L."/>
            <person name="Abrahao J.S."/>
            <person name="Silva L."/>
            <person name="Khalil J.B."/>
            <person name="Rodrigues R."/>
            <person name="Silva L.S."/>
            <person name="Arantes T."/>
            <person name="Boratto P."/>
            <person name="Andrade M."/>
            <person name="Kroon E.G."/>
            <person name="Ribeiro B."/>
            <person name="Bergier I."/>
            <person name="Seligmann H."/>
            <person name="Ghigo E."/>
            <person name="Colson P."/>
            <person name="Levasseur A."/>
            <person name="Raoult D."/>
            <person name="Scola B.L."/>
        </authorList>
    </citation>
    <scope>NUCLEOTIDE SEQUENCE</scope>
    <source>
        <strain evidence="2">Soda lake</strain>
    </source>
</reference>
<dbReference type="SUPFAM" id="SSF56300">
    <property type="entry name" value="Metallo-dependent phosphatases"/>
    <property type="match status" value="1"/>
</dbReference>
<name>A0A6N1NKS4_9VIRU</name>
<dbReference type="PANTHER" id="PTHR46546">
    <property type="entry name" value="SHEWANELLA-LIKE PROTEIN PHOSPHATASE 1"/>
    <property type="match status" value="1"/>
</dbReference>
<accession>A0A6N1NKS4</accession>
<protein>
    <submittedName>
        <fullName evidence="2">Putative phosphoesterase</fullName>
    </submittedName>
</protein>
<dbReference type="InterPro" id="IPR029052">
    <property type="entry name" value="Metallo-depent_PP-like"/>
</dbReference>
<dbReference type="EMBL" id="KY523104">
    <property type="protein sequence ID" value="QKU35249.1"/>
    <property type="molecule type" value="Genomic_DNA"/>
</dbReference>
<sequence>MQNSQSNNENITQTNTPKKRRVKYKVNNELYDEEDFLKDCPNSKFIPTTLPPVKRIIAIGDIHGDLDLAIKSFKLAKLIDDDFNWIADPPNTVVVQVGDQIDSCRPIPNVYDCHNNKYPDDSADDVTILNFFDKMHEKASAVGGAVYSLLGNHELMNAQGKFQYVSYDNFYNFEYTHDNKTYEGPNGRKHAFKPGGPLAKKLACTRPSVLIIGSTMFVHAGVLPVLAKRLKHLGLDNETKLKYLNAVVRKWLLHKLSEENDIENQKLFVNDLKESPFWTRIYGSIPENIELNSSQCFTSVKKALQVYNIGHLVIGHTPQLFTNKNGINGTCYEQGDKTLYRVDGGFSKAFRIFDNQGLVQVLEIIDDKDFNIITDTTIHEYIKPPDVNINEREMQKISSLYSQNRVEMKSKNKLIKKLIY</sequence>
<dbReference type="InterPro" id="IPR004843">
    <property type="entry name" value="Calcineurin-like_PHP"/>
</dbReference>
<proteinExistence type="predicted"/>
<dbReference type="KEGG" id="vg:80518671"/>
<dbReference type="Gene3D" id="3.60.21.10">
    <property type="match status" value="1"/>
</dbReference>
<dbReference type="Pfam" id="PF00149">
    <property type="entry name" value="Metallophos"/>
    <property type="match status" value="1"/>
</dbReference>
<evidence type="ECO:0000313" key="2">
    <source>
        <dbReference type="EMBL" id="QKU35249.1"/>
    </source>
</evidence>
<dbReference type="RefSeq" id="YP_010781907.1">
    <property type="nucleotide sequence ID" value="NC_075039.1"/>
</dbReference>
<dbReference type="GeneID" id="80518671"/>
<feature type="domain" description="Calcineurin-like phosphoesterase" evidence="1">
    <location>
        <begin position="55"/>
        <end position="318"/>
    </location>
</feature>
<reference evidence="2" key="2">
    <citation type="journal article" date="2018" name="Nat. Commun.">
        <title>Tailed giant Tupanvirus possesses the most complete translational apparatus of the known virosphere.</title>
        <authorList>
            <person name="Abrahao J."/>
            <person name="Silva L."/>
            <person name="Silva L.S."/>
            <person name="Khalil J.Y.B."/>
            <person name="Rodrigues R."/>
            <person name="Arantes T."/>
            <person name="Assis F."/>
            <person name="Boratto P."/>
            <person name="Andrade M."/>
            <person name="Kroon E.G."/>
            <person name="Ribeiro B."/>
            <person name="Bergier I."/>
            <person name="Seligmann H."/>
            <person name="Ghigo E."/>
            <person name="Colson P."/>
            <person name="Levasseur A."/>
            <person name="Kroemer G."/>
            <person name="Raoult D."/>
            <person name="La Scola B."/>
        </authorList>
    </citation>
    <scope>NUCLEOTIDE SEQUENCE [LARGE SCALE GENOMIC DNA]</scope>
    <source>
        <strain evidence="2">Soda lake</strain>
    </source>
</reference>
<dbReference type="GO" id="GO:0016787">
    <property type="term" value="F:hydrolase activity"/>
    <property type="evidence" value="ECO:0007669"/>
    <property type="project" value="InterPro"/>
</dbReference>
<dbReference type="PANTHER" id="PTHR46546:SF4">
    <property type="entry name" value="SHEWANELLA-LIKE PROTEIN PHOSPHATASE 1"/>
    <property type="match status" value="1"/>
</dbReference>
<organism evidence="2">
    <name type="scientific">Tupanvirus soda lake</name>
    <dbReference type="NCBI Taxonomy" id="2126985"/>
    <lineage>
        <taxon>Viruses</taxon>
        <taxon>Varidnaviria</taxon>
        <taxon>Bamfordvirae</taxon>
        <taxon>Nucleocytoviricota</taxon>
        <taxon>Megaviricetes</taxon>
        <taxon>Imitervirales</taxon>
        <taxon>Mimiviridae</taxon>
        <taxon>Megamimivirinae</taxon>
        <taxon>Tupanvirus</taxon>
        <taxon>Tupanvirus salinum</taxon>
    </lineage>
</organism>
<evidence type="ECO:0000259" key="1">
    <source>
        <dbReference type="Pfam" id="PF00149"/>
    </source>
</evidence>